<dbReference type="EMBL" id="CM037628">
    <property type="protein sequence ID" value="KAH7997253.1"/>
    <property type="molecule type" value="Genomic_DNA"/>
</dbReference>
<proteinExistence type="predicted"/>
<evidence type="ECO:0000313" key="1">
    <source>
        <dbReference type="EMBL" id="KAH7997253.1"/>
    </source>
</evidence>
<name>A0ACB8EWZ1_9SAUR</name>
<sequence length="147" mass="15490">MIRVVTAAPQALRPLLRMASTAGRSRGTLTDKVALVTASTEGIGFAIARRLGQDGAHVVLSSRKQANVDHAVAELQKENLSVSGLVCHVGKAEDRQRLIDTILDINVKAAALLVKLVVPHMEKRGGGSIVIVSSIAFRGSPFGFGTL</sequence>
<gene>
    <name evidence="1" type="ORF">K3G42_014337</name>
</gene>
<reference evidence="1" key="1">
    <citation type="submission" date="2021-08" db="EMBL/GenBank/DDBJ databases">
        <title>The first chromosome-level gecko genome reveals the dynamic sex chromosomes of Neotropical dwarf geckos (Sphaerodactylidae: Sphaerodactylus).</title>
        <authorList>
            <person name="Pinto B.J."/>
            <person name="Keating S.E."/>
            <person name="Gamble T."/>
        </authorList>
    </citation>
    <scope>NUCLEOTIDE SEQUENCE</scope>
    <source>
        <strain evidence="1">TG3544</strain>
    </source>
</reference>
<evidence type="ECO:0000313" key="2">
    <source>
        <dbReference type="Proteomes" id="UP000827872"/>
    </source>
</evidence>
<organism evidence="1 2">
    <name type="scientific">Sphaerodactylus townsendi</name>
    <dbReference type="NCBI Taxonomy" id="933632"/>
    <lineage>
        <taxon>Eukaryota</taxon>
        <taxon>Metazoa</taxon>
        <taxon>Chordata</taxon>
        <taxon>Craniata</taxon>
        <taxon>Vertebrata</taxon>
        <taxon>Euteleostomi</taxon>
        <taxon>Lepidosauria</taxon>
        <taxon>Squamata</taxon>
        <taxon>Bifurcata</taxon>
        <taxon>Gekkota</taxon>
        <taxon>Sphaerodactylidae</taxon>
        <taxon>Sphaerodactylus</taxon>
    </lineage>
</organism>
<dbReference type="Proteomes" id="UP000827872">
    <property type="component" value="Linkage Group LG15"/>
</dbReference>
<keyword evidence="2" id="KW-1185">Reference proteome</keyword>
<accession>A0ACB8EWZ1</accession>
<comment type="caution">
    <text evidence="1">The sequence shown here is derived from an EMBL/GenBank/DDBJ whole genome shotgun (WGS) entry which is preliminary data.</text>
</comment>
<protein>
    <submittedName>
        <fullName evidence="1">Uncharacterized protein</fullName>
    </submittedName>
</protein>